<evidence type="ECO:0000256" key="1">
    <source>
        <dbReference type="ARBA" id="ARBA00001526"/>
    </source>
</evidence>
<dbReference type="InterPro" id="IPR006311">
    <property type="entry name" value="TAT_signal"/>
</dbReference>
<comment type="caution">
    <text evidence="6">The sequence shown here is derived from an EMBL/GenBank/DDBJ whole genome shotgun (WGS) entry which is preliminary data.</text>
</comment>
<dbReference type="GO" id="GO:0008800">
    <property type="term" value="F:beta-lactamase activity"/>
    <property type="evidence" value="ECO:0007669"/>
    <property type="project" value="UniProtKB-EC"/>
</dbReference>
<evidence type="ECO:0000313" key="7">
    <source>
        <dbReference type="Proteomes" id="UP000430272"/>
    </source>
</evidence>
<dbReference type="PROSITE" id="PS51257">
    <property type="entry name" value="PROKAR_LIPOPROTEIN"/>
    <property type="match status" value="1"/>
</dbReference>
<dbReference type="Pfam" id="PF13354">
    <property type="entry name" value="Beta-lactamase2"/>
    <property type="match status" value="1"/>
</dbReference>
<protein>
    <recommendedName>
        <fullName evidence="3">beta-lactamase</fullName>
        <ecNumber evidence="3">3.5.2.6</ecNumber>
    </recommendedName>
    <alternativeName>
        <fullName evidence="4">Penicillinase</fullName>
    </alternativeName>
</protein>
<comment type="catalytic activity">
    <reaction evidence="1">
        <text>a beta-lactam + H2O = a substituted beta-amino acid</text>
        <dbReference type="Rhea" id="RHEA:20401"/>
        <dbReference type="ChEBI" id="CHEBI:15377"/>
        <dbReference type="ChEBI" id="CHEBI:35627"/>
        <dbReference type="ChEBI" id="CHEBI:140347"/>
        <dbReference type="EC" id="3.5.2.6"/>
    </reaction>
</comment>
<evidence type="ECO:0000313" key="6">
    <source>
        <dbReference type="EMBL" id="MXO52499.1"/>
    </source>
</evidence>
<dbReference type="GO" id="GO:0046677">
    <property type="term" value="P:response to antibiotic"/>
    <property type="evidence" value="ECO:0007669"/>
    <property type="project" value="InterPro"/>
</dbReference>
<dbReference type="InterPro" id="IPR000871">
    <property type="entry name" value="Beta-lactam_class-A"/>
</dbReference>
<gene>
    <name evidence="6" type="primary">bla</name>
    <name evidence="6" type="ORF">GRI47_00565</name>
</gene>
<dbReference type="SUPFAM" id="SSF56601">
    <property type="entry name" value="beta-lactamase/transpeptidase-like"/>
    <property type="match status" value="1"/>
</dbReference>
<proteinExistence type="inferred from homology"/>
<dbReference type="AlphaFoldDB" id="A0A844Y4Q3"/>
<reference evidence="6 7" key="1">
    <citation type="submission" date="2019-12" db="EMBL/GenBank/DDBJ databases">
        <title>Genomic-based taxomic classification of the family Erythrobacteraceae.</title>
        <authorList>
            <person name="Xu L."/>
        </authorList>
    </citation>
    <scope>NUCLEOTIDE SEQUENCE [LARGE SCALE GENOMIC DNA]</scope>
    <source>
        <strain evidence="6 7">JCM 17468</strain>
    </source>
</reference>
<dbReference type="InterPro" id="IPR045155">
    <property type="entry name" value="Beta-lactam_cat"/>
</dbReference>
<dbReference type="EMBL" id="WTYD01000001">
    <property type="protein sequence ID" value="MXO52499.1"/>
    <property type="molecule type" value="Genomic_DNA"/>
</dbReference>
<evidence type="ECO:0000259" key="5">
    <source>
        <dbReference type="Pfam" id="PF13354"/>
    </source>
</evidence>
<keyword evidence="7" id="KW-1185">Reference proteome</keyword>
<sequence length="312" mass="33878">MTTRRTLLGGGLTAMAGLALGGCIPRDTSEAGRLEAQFRLIEVATGGTFGIAAYDTRADRMIAYRGDERFALASTFKASLAAFAMTEAQAGRIDLDERTFWTQADFVFHRPFTGERVDSGATWRELAYAAQTQSDNVAANLLLKRLGGPEALTAFWRSLGDPVSRLDRFETDLNRVPPGTVEDTTTPATMARTLATLLFAEDRTPLVPERRQELRRWMAESVTGLQKIRAGLPRGWEAGDKTGNSSDWPDAPQVRGDIGFVIGPLDAPVTFAAYHRSPLGAPLDDAPVDAGFAAIGRALRGYVERTQIVINS</sequence>
<organism evidence="6 7">
    <name type="scientific">Qipengyuania pelagi</name>
    <dbReference type="NCBI Taxonomy" id="994320"/>
    <lineage>
        <taxon>Bacteria</taxon>
        <taxon>Pseudomonadati</taxon>
        <taxon>Pseudomonadota</taxon>
        <taxon>Alphaproteobacteria</taxon>
        <taxon>Sphingomonadales</taxon>
        <taxon>Erythrobacteraceae</taxon>
        <taxon>Qipengyuania</taxon>
    </lineage>
</organism>
<dbReference type="GO" id="GO:0030655">
    <property type="term" value="P:beta-lactam antibiotic catabolic process"/>
    <property type="evidence" value="ECO:0007669"/>
    <property type="project" value="InterPro"/>
</dbReference>
<dbReference type="PROSITE" id="PS51318">
    <property type="entry name" value="TAT"/>
    <property type="match status" value="1"/>
</dbReference>
<dbReference type="PANTHER" id="PTHR35333">
    <property type="entry name" value="BETA-LACTAMASE"/>
    <property type="match status" value="1"/>
</dbReference>
<dbReference type="PANTHER" id="PTHR35333:SF3">
    <property type="entry name" value="BETA-LACTAMASE-TYPE TRANSPEPTIDASE FOLD CONTAINING PROTEIN"/>
    <property type="match status" value="1"/>
</dbReference>
<evidence type="ECO:0000256" key="2">
    <source>
        <dbReference type="ARBA" id="ARBA00009009"/>
    </source>
</evidence>
<evidence type="ECO:0000256" key="3">
    <source>
        <dbReference type="ARBA" id="ARBA00012865"/>
    </source>
</evidence>
<comment type="similarity">
    <text evidence="2">Belongs to the class-A beta-lactamase family.</text>
</comment>
<accession>A0A844Y4Q3</accession>
<dbReference type="Gene3D" id="3.40.710.10">
    <property type="entry name" value="DD-peptidase/beta-lactamase superfamily"/>
    <property type="match status" value="1"/>
</dbReference>
<dbReference type="OrthoDB" id="9784149at2"/>
<dbReference type="EC" id="3.5.2.6" evidence="3"/>
<name>A0A844Y4Q3_9SPHN</name>
<evidence type="ECO:0000256" key="4">
    <source>
        <dbReference type="ARBA" id="ARBA00030171"/>
    </source>
</evidence>
<dbReference type="InterPro" id="IPR012338">
    <property type="entry name" value="Beta-lactam/transpept-like"/>
</dbReference>
<dbReference type="NCBIfam" id="NF033103">
    <property type="entry name" value="bla_class_A"/>
    <property type="match status" value="1"/>
</dbReference>
<feature type="domain" description="Beta-lactamase class A catalytic" evidence="5">
    <location>
        <begin position="51"/>
        <end position="273"/>
    </location>
</feature>
<dbReference type="Proteomes" id="UP000430272">
    <property type="component" value="Unassembled WGS sequence"/>
</dbReference>
<dbReference type="PRINTS" id="PR00118">
    <property type="entry name" value="BLACTAMASEA"/>
</dbReference>
<dbReference type="RefSeq" id="WP_160659479.1">
    <property type="nucleotide sequence ID" value="NZ_BAABDV010000001.1"/>
</dbReference>